<reference evidence="1" key="1">
    <citation type="submission" date="2021-11" db="EMBL/GenBank/DDBJ databases">
        <title>Purpureocillium_takamizusanense_genome.</title>
        <authorList>
            <person name="Nguyen N.-H."/>
        </authorList>
    </citation>
    <scope>NUCLEOTIDE SEQUENCE</scope>
    <source>
        <strain evidence="1">PT3</strain>
    </source>
</reference>
<evidence type="ECO:0000313" key="1">
    <source>
        <dbReference type="EMBL" id="UNI23401.1"/>
    </source>
</evidence>
<accession>A0A9Q8QR85</accession>
<sequence>MPPALDIDGRDLMSLLSVLDEEKKNINHLAPYWPATKSLYRHLWEQRRSIAGLVKHHLALGIQDTCIVLPPERWIRGSFNVCVLVDVRPGHASSSGRVIVRGPMPYKLAEARYSGSVN</sequence>
<dbReference type="AlphaFoldDB" id="A0A9Q8QR85"/>
<dbReference type="RefSeq" id="XP_047846882.1">
    <property type="nucleotide sequence ID" value="XM_047990872.1"/>
</dbReference>
<keyword evidence="2" id="KW-1185">Reference proteome</keyword>
<dbReference type="Proteomes" id="UP000829364">
    <property type="component" value="Chromosome 9"/>
</dbReference>
<name>A0A9Q8QR85_9HYPO</name>
<dbReference type="GeneID" id="72071168"/>
<dbReference type="KEGG" id="ptkz:JDV02_009223"/>
<dbReference type="EMBL" id="CP086362">
    <property type="protein sequence ID" value="UNI23401.1"/>
    <property type="molecule type" value="Genomic_DNA"/>
</dbReference>
<protein>
    <submittedName>
        <fullName evidence="1">Uncharacterized protein</fullName>
    </submittedName>
</protein>
<dbReference type="OrthoDB" id="4927631at2759"/>
<organism evidence="1 2">
    <name type="scientific">Purpureocillium takamizusanense</name>
    <dbReference type="NCBI Taxonomy" id="2060973"/>
    <lineage>
        <taxon>Eukaryota</taxon>
        <taxon>Fungi</taxon>
        <taxon>Dikarya</taxon>
        <taxon>Ascomycota</taxon>
        <taxon>Pezizomycotina</taxon>
        <taxon>Sordariomycetes</taxon>
        <taxon>Hypocreomycetidae</taxon>
        <taxon>Hypocreales</taxon>
        <taxon>Ophiocordycipitaceae</taxon>
        <taxon>Purpureocillium</taxon>
    </lineage>
</organism>
<gene>
    <name evidence="1" type="ORF">JDV02_009223</name>
</gene>
<proteinExistence type="predicted"/>
<evidence type="ECO:0000313" key="2">
    <source>
        <dbReference type="Proteomes" id="UP000829364"/>
    </source>
</evidence>